<proteinExistence type="predicted"/>
<sequence length="101" mass="11274">MGYHSFLSDKRKDGRSFRGRWAQSTMKPWQVDDRLETQQGDREKKAPTRPSFSRNGDRCSAVSTNALSPPSPKPSTNLYEAPNSYPTPRPSNPSAAPEHGL</sequence>
<gene>
    <name evidence="2" type="ORF">LTRI10_LOCUS40524</name>
</gene>
<dbReference type="Proteomes" id="UP001497516">
    <property type="component" value="Chromosome 7"/>
</dbReference>
<evidence type="ECO:0000313" key="2">
    <source>
        <dbReference type="EMBL" id="CAL1400392.1"/>
    </source>
</evidence>
<feature type="compositionally biased region" description="Basic and acidic residues" evidence="1">
    <location>
        <begin position="7"/>
        <end position="16"/>
    </location>
</feature>
<evidence type="ECO:0000256" key="1">
    <source>
        <dbReference type="SAM" id="MobiDB-lite"/>
    </source>
</evidence>
<name>A0AAV2FQW5_9ROSI</name>
<keyword evidence="3" id="KW-1185">Reference proteome</keyword>
<feature type="compositionally biased region" description="Polar residues" evidence="1">
    <location>
        <begin position="61"/>
        <end position="78"/>
    </location>
</feature>
<protein>
    <submittedName>
        <fullName evidence="2">Uncharacterized protein</fullName>
    </submittedName>
</protein>
<evidence type="ECO:0000313" key="3">
    <source>
        <dbReference type="Proteomes" id="UP001497516"/>
    </source>
</evidence>
<feature type="region of interest" description="Disordered" evidence="1">
    <location>
        <begin position="1"/>
        <end position="101"/>
    </location>
</feature>
<dbReference type="EMBL" id="OZ034820">
    <property type="protein sequence ID" value="CAL1400392.1"/>
    <property type="molecule type" value="Genomic_DNA"/>
</dbReference>
<dbReference type="AlphaFoldDB" id="A0AAV2FQW5"/>
<reference evidence="2 3" key="1">
    <citation type="submission" date="2024-04" db="EMBL/GenBank/DDBJ databases">
        <authorList>
            <person name="Fracassetti M."/>
        </authorList>
    </citation>
    <scope>NUCLEOTIDE SEQUENCE [LARGE SCALE GENOMIC DNA]</scope>
</reference>
<accession>A0AAV2FQW5</accession>
<organism evidence="2 3">
    <name type="scientific">Linum trigynum</name>
    <dbReference type="NCBI Taxonomy" id="586398"/>
    <lineage>
        <taxon>Eukaryota</taxon>
        <taxon>Viridiplantae</taxon>
        <taxon>Streptophyta</taxon>
        <taxon>Embryophyta</taxon>
        <taxon>Tracheophyta</taxon>
        <taxon>Spermatophyta</taxon>
        <taxon>Magnoliopsida</taxon>
        <taxon>eudicotyledons</taxon>
        <taxon>Gunneridae</taxon>
        <taxon>Pentapetalae</taxon>
        <taxon>rosids</taxon>
        <taxon>fabids</taxon>
        <taxon>Malpighiales</taxon>
        <taxon>Linaceae</taxon>
        <taxon>Linum</taxon>
    </lineage>
</organism>
<feature type="compositionally biased region" description="Basic and acidic residues" evidence="1">
    <location>
        <begin position="30"/>
        <end position="46"/>
    </location>
</feature>